<feature type="signal peptide" evidence="3">
    <location>
        <begin position="1"/>
        <end position="28"/>
    </location>
</feature>
<keyword evidence="5" id="KW-1185">Reference proteome</keyword>
<dbReference type="Gene3D" id="2.40.160.20">
    <property type="match status" value="1"/>
</dbReference>
<dbReference type="OrthoDB" id="5297282at2"/>
<keyword evidence="1 4" id="KW-0378">Hydrolase</keyword>
<accession>A0A2S0MZ30</accession>
<dbReference type="KEGG" id="simp:C6571_07405"/>
<sequence>MPSTARTQRPAPALLAVFALLICIPAAAQTIDAAATPRWGMYLQNARAPHHVAAWTLGATLDWQDWRRSLWGAQVRGYWDFSASRWSARGQGGDFDTTVLGLTPSFRFIPSAGRSRWFVDAGVGATLSNRRFATPERAFSTRFNFATHLGVGLELGDHRQHELQLRLEHVSNAGIKEPNPGANFVQVRYTLHF</sequence>
<comment type="subcellular location">
    <subcellularLocation>
        <location evidence="1">Cell outer membrane</location>
        <topology evidence="1">Multi-pass membrane protein</topology>
    </subcellularLocation>
</comment>
<evidence type="ECO:0000313" key="4">
    <source>
        <dbReference type="EMBL" id="AVO41135.1"/>
    </source>
</evidence>
<dbReference type="SUPFAM" id="SSF56925">
    <property type="entry name" value="OMPA-like"/>
    <property type="match status" value="1"/>
</dbReference>
<dbReference type="GO" id="GO:0050528">
    <property type="term" value="F:acyloxyacyl hydrolase activity"/>
    <property type="evidence" value="ECO:0007669"/>
    <property type="project" value="UniProtKB-EC"/>
</dbReference>
<comment type="catalytic activity">
    <reaction evidence="1">
        <text>a 3-(acyloxy)acyl derivative of bacterial toxin + H2O = a 3-hydroxyacyl derivative of bacterial toxin + a fatty acid + H(+)</text>
        <dbReference type="Rhea" id="RHEA:12032"/>
        <dbReference type="ChEBI" id="CHEBI:15377"/>
        <dbReference type="ChEBI" id="CHEBI:15378"/>
        <dbReference type="ChEBI" id="CHEBI:28868"/>
        <dbReference type="ChEBI" id="CHEBI:136853"/>
        <dbReference type="ChEBI" id="CHEBI:140675"/>
        <dbReference type="EC" id="3.1.1.77"/>
    </reaction>
</comment>
<dbReference type="PIRSF" id="PIRSF029681">
    <property type="entry name" value="PagL"/>
    <property type="match status" value="1"/>
</dbReference>
<keyword evidence="1" id="KW-0472">Membrane</keyword>
<comment type="function">
    <text evidence="1">Has lipid A 3-O-deacylase activity. Hydrolyzes the ester bond at the 3 position of lipid A, a bioactive component of lipopolysaccharide (LPS), thereby releasing the primary fatty acyl moiety.</text>
</comment>
<comment type="subunit">
    <text evidence="1">Homodimer.</text>
</comment>
<keyword evidence="3" id="KW-0732">Signal</keyword>
<dbReference type="Pfam" id="PF09411">
    <property type="entry name" value="PagL"/>
    <property type="match status" value="1"/>
</dbReference>
<keyword evidence="1" id="KW-0998">Cell outer membrane</keyword>
<protein>
    <recommendedName>
        <fullName evidence="1">Lipid A deacylase</fullName>
        <ecNumber evidence="1">3.1.1.77</ecNumber>
    </recommendedName>
    <alternativeName>
        <fullName evidence="1">LPS 3-O-deacylase</fullName>
    </alternativeName>
    <alternativeName>
        <fullName evidence="1">Outer membrane enzyme</fullName>
    </alternativeName>
</protein>
<reference evidence="4 5" key="1">
    <citation type="submission" date="2018-03" db="EMBL/GenBank/DDBJ databases">
        <title>Genome sequencing of Simplicispira sp.</title>
        <authorList>
            <person name="Kim S.-J."/>
            <person name="Heo J."/>
            <person name="Kwon S.-W."/>
        </authorList>
    </citation>
    <scope>NUCLEOTIDE SEQUENCE [LARGE SCALE GENOMIC DNA]</scope>
    <source>
        <strain evidence="4 5">SC1-8</strain>
    </source>
</reference>
<evidence type="ECO:0000313" key="5">
    <source>
        <dbReference type="Proteomes" id="UP000239326"/>
    </source>
</evidence>
<dbReference type="InterPro" id="IPR018550">
    <property type="entry name" value="Lipid-A_deacylase-rel"/>
</dbReference>
<dbReference type="EC" id="3.1.1.77" evidence="1"/>
<proteinExistence type="inferred from homology"/>
<dbReference type="Proteomes" id="UP000239326">
    <property type="component" value="Chromosome"/>
</dbReference>
<evidence type="ECO:0000256" key="2">
    <source>
        <dbReference type="PIRSR" id="PIRSR029681-2"/>
    </source>
</evidence>
<dbReference type="AlphaFoldDB" id="A0A2S0MZ30"/>
<organism evidence="4 5">
    <name type="scientific">Simplicispira suum</name>
    <dbReference type="NCBI Taxonomy" id="2109915"/>
    <lineage>
        <taxon>Bacteria</taxon>
        <taxon>Pseudomonadati</taxon>
        <taxon>Pseudomonadota</taxon>
        <taxon>Betaproteobacteria</taxon>
        <taxon>Burkholderiales</taxon>
        <taxon>Comamonadaceae</taxon>
        <taxon>Simplicispira</taxon>
    </lineage>
</organism>
<feature type="site" description="Critical for activity" evidence="2">
    <location>
        <position position="172"/>
    </location>
</feature>
<comment type="similarity">
    <text evidence="1">Belongs to the PagL family.</text>
</comment>
<evidence type="ECO:0000256" key="1">
    <source>
        <dbReference type="PIRNR" id="PIRNR029681"/>
    </source>
</evidence>
<feature type="chain" id="PRO_5015639991" description="Lipid A deacylase" evidence="3">
    <location>
        <begin position="29"/>
        <end position="193"/>
    </location>
</feature>
<name>A0A2S0MZ30_9BURK</name>
<evidence type="ECO:0000256" key="3">
    <source>
        <dbReference type="SAM" id="SignalP"/>
    </source>
</evidence>
<dbReference type="EMBL" id="CP027669">
    <property type="protein sequence ID" value="AVO41135.1"/>
    <property type="molecule type" value="Genomic_DNA"/>
</dbReference>
<gene>
    <name evidence="4" type="ORF">C6571_07405</name>
</gene>
<dbReference type="GO" id="GO:0009279">
    <property type="term" value="C:cell outer membrane"/>
    <property type="evidence" value="ECO:0007669"/>
    <property type="project" value="UniProtKB-SubCell"/>
</dbReference>
<dbReference type="InterPro" id="IPR011250">
    <property type="entry name" value="OMP/PagP_B-barrel"/>
</dbReference>
<dbReference type="RefSeq" id="WP_106446114.1">
    <property type="nucleotide sequence ID" value="NZ_CP027669.1"/>
</dbReference>